<gene>
    <name evidence="2" type="ORF">ETD86_18815</name>
</gene>
<dbReference type="AlphaFoldDB" id="A0A5S4FIF9"/>
<dbReference type="Proteomes" id="UP000309128">
    <property type="component" value="Unassembled WGS sequence"/>
</dbReference>
<comment type="caution">
    <text evidence="2">The sequence shown here is derived from an EMBL/GenBank/DDBJ whole genome shotgun (WGS) entry which is preliminary data.</text>
</comment>
<evidence type="ECO:0000313" key="2">
    <source>
        <dbReference type="EMBL" id="TMR20233.1"/>
    </source>
</evidence>
<dbReference type="PROSITE" id="PS51736">
    <property type="entry name" value="RECOMBINASES_3"/>
    <property type="match status" value="1"/>
</dbReference>
<protein>
    <submittedName>
        <fullName evidence="2">Recombinase family protein</fullName>
    </submittedName>
</protein>
<keyword evidence="3" id="KW-1185">Reference proteome</keyword>
<dbReference type="Pfam" id="PF00239">
    <property type="entry name" value="Resolvase"/>
    <property type="match status" value="1"/>
</dbReference>
<feature type="domain" description="Resolvase/invertase-type recombinase catalytic" evidence="1">
    <location>
        <begin position="14"/>
        <end position="142"/>
    </location>
</feature>
<proteinExistence type="predicted"/>
<dbReference type="Gene3D" id="3.40.50.1390">
    <property type="entry name" value="Resolvase, N-terminal catalytic domain"/>
    <property type="match status" value="1"/>
</dbReference>
<dbReference type="RefSeq" id="WP_138667460.1">
    <property type="nucleotide sequence ID" value="NZ_VCKY01000058.1"/>
</dbReference>
<organism evidence="2 3">
    <name type="scientific">Nonomuraea turkmeniaca</name>
    <dbReference type="NCBI Taxonomy" id="103838"/>
    <lineage>
        <taxon>Bacteria</taxon>
        <taxon>Bacillati</taxon>
        <taxon>Actinomycetota</taxon>
        <taxon>Actinomycetes</taxon>
        <taxon>Streptosporangiales</taxon>
        <taxon>Streptosporangiaceae</taxon>
        <taxon>Nonomuraea</taxon>
    </lineage>
</organism>
<name>A0A5S4FIF9_9ACTN</name>
<dbReference type="EMBL" id="VCKY01000058">
    <property type="protein sequence ID" value="TMR20233.1"/>
    <property type="molecule type" value="Genomic_DNA"/>
</dbReference>
<dbReference type="InterPro" id="IPR036162">
    <property type="entry name" value="Resolvase-like_N_sf"/>
</dbReference>
<accession>A0A5S4FIF9</accession>
<reference evidence="2 3" key="1">
    <citation type="submission" date="2019-05" db="EMBL/GenBank/DDBJ databases">
        <title>Draft genome sequence of Nonomuraea turkmeniaca DSM 43926.</title>
        <authorList>
            <person name="Saricaoglu S."/>
            <person name="Isik K."/>
        </authorList>
    </citation>
    <scope>NUCLEOTIDE SEQUENCE [LARGE SCALE GENOMIC DNA]</scope>
    <source>
        <strain evidence="2 3">DSM 43926</strain>
    </source>
</reference>
<dbReference type="GO" id="GO:0000150">
    <property type="term" value="F:DNA strand exchange activity"/>
    <property type="evidence" value="ECO:0007669"/>
    <property type="project" value="InterPro"/>
</dbReference>
<dbReference type="SMART" id="SM00857">
    <property type="entry name" value="Resolvase"/>
    <property type="match status" value="1"/>
</dbReference>
<evidence type="ECO:0000313" key="3">
    <source>
        <dbReference type="Proteomes" id="UP000309128"/>
    </source>
</evidence>
<evidence type="ECO:0000259" key="1">
    <source>
        <dbReference type="PROSITE" id="PS51736"/>
    </source>
</evidence>
<dbReference type="OrthoDB" id="3405463at2"/>
<sequence length="142" mass="15334">MTETAERRGLANAIRVGYARISTRAQDHGAQLELLGGADCREIVEETISTRRAERPKLTKTLASMKAGDTLVITKPDRVARSVKELLVFLEDELAPRGINLHILTGICAGIHRPAGRSVADKMLFLVAAMVLHRIGAQAAPG</sequence>
<dbReference type="InterPro" id="IPR006119">
    <property type="entry name" value="Resolv_N"/>
</dbReference>
<dbReference type="CDD" id="cd03768">
    <property type="entry name" value="SR_ResInv"/>
    <property type="match status" value="1"/>
</dbReference>
<dbReference type="SUPFAM" id="SSF53041">
    <property type="entry name" value="Resolvase-like"/>
    <property type="match status" value="1"/>
</dbReference>
<dbReference type="GO" id="GO:0003677">
    <property type="term" value="F:DNA binding"/>
    <property type="evidence" value="ECO:0007669"/>
    <property type="project" value="InterPro"/>
</dbReference>